<reference evidence="3" key="1">
    <citation type="submission" date="2016-10" db="EMBL/GenBank/DDBJ databases">
        <authorList>
            <person name="Varghese N."/>
            <person name="Submissions S."/>
        </authorList>
    </citation>
    <scope>NUCLEOTIDE SEQUENCE [LARGE SCALE GENOMIC DNA]</scope>
    <source>
        <strain evidence="3">DSM 17044</strain>
    </source>
</reference>
<keyword evidence="2" id="KW-0503">Monooxygenase</keyword>
<dbReference type="InterPro" id="IPR036188">
    <property type="entry name" value="FAD/NAD-bd_sf"/>
</dbReference>
<sequence length="459" mass="49822">MGSFLNTDVVIIGAGPAGCASAAALSQLGHSVLLVDAGQDRGKQLAGELLHPPGVEDLRTLGFGPALEACAGQPVLGFAVVDTRREQRTTQLTYNGSSQGLSLEHARFVSSLLEAVERLPRVTVWRKTRLTELHRNNAEGVEFTVVCGGEQRQVRTPLLVAADGRNSFVRKLLGIQERHERLSSMVGVTVDARALPHAGHGHIFIGGNAPVLAYAIEDGVARVMVDIPLGSTAKQLHASPELLNGVPQPLRGAILEALERETPRMASNDTRLPQRVTQGRVVLVGDAAGCCHPVSASGMASGISDAMALQQSLRESLNNVPRALRRYVQRRRSAQRTRIAMASALYQAFSIQREDMDALRTGLLRYWEESTTGGRNSMELLSTRETRMWVMAREYMRVVGYGIGALTSEAFSHQRRDFETLMRAGTGLVTSAFPHLQGSARGGLEDAFTAFSAGREWRR</sequence>
<dbReference type="Pfam" id="PF01494">
    <property type="entry name" value="FAD_binding_3"/>
    <property type="match status" value="1"/>
</dbReference>
<dbReference type="InterPro" id="IPR040125">
    <property type="entry name" value="Squalene_monox"/>
</dbReference>
<dbReference type="PRINTS" id="PR00420">
    <property type="entry name" value="RNGMNOXGNASE"/>
</dbReference>
<dbReference type="EMBL" id="FOAP01000011">
    <property type="protein sequence ID" value="SEM07893.1"/>
    <property type="molecule type" value="Genomic_DNA"/>
</dbReference>
<name>A0A1H7VF74_STIAU</name>
<dbReference type="GO" id="GO:0004506">
    <property type="term" value="F:squalene monooxygenase activity"/>
    <property type="evidence" value="ECO:0007669"/>
    <property type="project" value="InterPro"/>
</dbReference>
<dbReference type="Gene3D" id="3.50.50.60">
    <property type="entry name" value="FAD/NAD(P)-binding domain"/>
    <property type="match status" value="2"/>
</dbReference>
<protein>
    <submittedName>
        <fullName evidence="2">Squalene monooxygenase</fullName>
    </submittedName>
</protein>
<proteinExistence type="predicted"/>
<dbReference type="RefSeq" id="WP_075008347.1">
    <property type="nucleotide sequence ID" value="NZ_FOAP01000011.1"/>
</dbReference>
<dbReference type="Proteomes" id="UP000182719">
    <property type="component" value="Unassembled WGS sequence"/>
</dbReference>
<evidence type="ECO:0000313" key="2">
    <source>
        <dbReference type="EMBL" id="SEM07893.1"/>
    </source>
</evidence>
<dbReference type="GO" id="GO:0071949">
    <property type="term" value="F:FAD binding"/>
    <property type="evidence" value="ECO:0007669"/>
    <property type="project" value="InterPro"/>
</dbReference>
<accession>A0A1H7VF74</accession>
<dbReference type="GO" id="GO:0016126">
    <property type="term" value="P:sterol biosynthetic process"/>
    <property type="evidence" value="ECO:0007669"/>
    <property type="project" value="InterPro"/>
</dbReference>
<evidence type="ECO:0000313" key="3">
    <source>
        <dbReference type="Proteomes" id="UP000182719"/>
    </source>
</evidence>
<dbReference type="OrthoDB" id="5557886at2"/>
<keyword evidence="3" id="KW-1185">Reference proteome</keyword>
<keyword evidence="2" id="KW-0560">Oxidoreductase</keyword>
<organism evidence="2 3">
    <name type="scientific">Stigmatella aurantiaca</name>
    <dbReference type="NCBI Taxonomy" id="41"/>
    <lineage>
        <taxon>Bacteria</taxon>
        <taxon>Pseudomonadati</taxon>
        <taxon>Myxococcota</taxon>
        <taxon>Myxococcia</taxon>
        <taxon>Myxococcales</taxon>
        <taxon>Cystobacterineae</taxon>
        <taxon>Archangiaceae</taxon>
        <taxon>Stigmatella</taxon>
    </lineage>
</organism>
<dbReference type="PANTHER" id="PTHR10835">
    <property type="entry name" value="SQUALENE MONOOXYGENASE"/>
    <property type="match status" value="1"/>
</dbReference>
<gene>
    <name evidence="2" type="ORF">SAMN05444354_11178</name>
</gene>
<dbReference type="AlphaFoldDB" id="A0A1H7VF74"/>
<dbReference type="PANTHER" id="PTHR10835:SF0">
    <property type="entry name" value="SQUALENE MONOOXYGENASE"/>
    <property type="match status" value="1"/>
</dbReference>
<feature type="domain" description="FAD-binding" evidence="1">
    <location>
        <begin position="7"/>
        <end position="335"/>
    </location>
</feature>
<dbReference type="SUPFAM" id="SSF51905">
    <property type="entry name" value="FAD/NAD(P)-binding domain"/>
    <property type="match status" value="1"/>
</dbReference>
<evidence type="ECO:0000259" key="1">
    <source>
        <dbReference type="Pfam" id="PF01494"/>
    </source>
</evidence>
<dbReference type="InterPro" id="IPR002938">
    <property type="entry name" value="FAD-bd"/>
</dbReference>